<reference evidence="4" key="1">
    <citation type="submission" date="2019-04" db="EMBL/GenBank/DDBJ databases">
        <title>Evolution of Biomass-Degrading Anaerobic Consortia Revealed by Metagenomics.</title>
        <authorList>
            <person name="Peng X."/>
        </authorList>
    </citation>
    <scope>NUCLEOTIDE SEQUENCE</scope>
    <source>
        <strain evidence="4">SIG14</strain>
    </source>
</reference>
<protein>
    <recommendedName>
        <fullName evidence="3">Big-1 domain-containing protein</fullName>
    </recommendedName>
</protein>
<evidence type="ECO:0000256" key="1">
    <source>
        <dbReference type="ARBA" id="ARBA00010116"/>
    </source>
</evidence>
<dbReference type="InterPro" id="IPR008964">
    <property type="entry name" value="Invasin/intimin_cell_adhesion"/>
</dbReference>
<dbReference type="SMART" id="SM00634">
    <property type="entry name" value="BID_1"/>
    <property type="match status" value="1"/>
</dbReference>
<evidence type="ECO:0000256" key="2">
    <source>
        <dbReference type="SAM" id="MobiDB-lite"/>
    </source>
</evidence>
<name>A0A8T3VKW5_METOL</name>
<feature type="region of interest" description="Disordered" evidence="2">
    <location>
        <begin position="34"/>
        <end position="56"/>
    </location>
</feature>
<dbReference type="SUPFAM" id="SSF49373">
    <property type="entry name" value="Invasin/intimin cell-adhesion fragments"/>
    <property type="match status" value="1"/>
</dbReference>
<accession>A0A8T3VKW5</accession>
<feature type="domain" description="Big-1" evidence="3">
    <location>
        <begin position="61"/>
        <end position="149"/>
    </location>
</feature>
<organism evidence="4 5">
    <name type="scientific">Methanobrevibacter olleyae</name>
    <dbReference type="NCBI Taxonomy" id="294671"/>
    <lineage>
        <taxon>Archaea</taxon>
        <taxon>Methanobacteriati</taxon>
        <taxon>Methanobacteriota</taxon>
        <taxon>Methanomada group</taxon>
        <taxon>Methanobacteria</taxon>
        <taxon>Methanobacteriales</taxon>
        <taxon>Methanobacteriaceae</taxon>
        <taxon>Methanobrevibacter</taxon>
    </lineage>
</organism>
<dbReference type="InterPro" id="IPR013783">
    <property type="entry name" value="Ig-like_fold"/>
</dbReference>
<dbReference type="EMBL" id="SUTG01000004">
    <property type="protein sequence ID" value="MBE6511872.1"/>
    <property type="molecule type" value="Genomic_DNA"/>
</dbReference>
<dbReference type="InterPro" id="IPR003344">
    <property type="entry name" value="Big_1_dom"/>
</dbReference>
<sequence length="256" mass="28687">MKLKAFSIVILLFLTLIISIGAIAADDVADVNDAPSNTSTASTNTSTTTDSPKTTTSTTVKKVDTKVSADQVANEYKKSKYFKVKVKDKNGHVVKNIKIKLKIYTGSKYKSYTVNTNSKGIAKFNTKSLKLGNHKVVISSADSKYKISKTSKIFIGKKHYAIVKPKVKKVLKNKDVLGVKIYNDEDEKEAKVVYKKTPKYTKVVKAVFYLKNKKTGKIIKKTDSAEFDDGRWDLPDKDFSKKYTLVKVKVWYLSSK</sequence>
<dbReference type="AlphaFoldDB" id="A0A8T3VKW5"/>
<comment type="caution">
    <text evidence="4">The sequence shown here is derived from an EMBL/GenBank/DDBJ whole genome shotgun (WGS) entry which is preliminary data.</text>
</comment>
<dbReference type="Pfam" id="PF02369">
    <property type="entry name" value="Big_1"/>
    <property type="match status" value="1"/>
</dbReference>
<proteinExistence type="inferred from homology"/>
<evidence type="ECO:0000313" key="5">
    <source>
        <dbReference type="Proteomes" id="UP000732619"/>
    </source>
</evidence>
<comment type="similarity">
    <text evidence="1">Belongs to the intimin/invasin family.</text>
</comment>
<gene>
    <name evidence="4" type="ORF">E7Z75_01795</name>
</gene>
<evidence type="ECO:0000313" key="4">
    <source>
        <dbReference type="EMBL" id="MBE6511872.1"/>
    </source>
</evidence>
<dbReference type="Gene3D" id="2.60.40.10">
    <property type="entry name" value="Immunoglobulins"/>
    <property type="match status" value="1"/>
</dbReference>
<dbReference type="Proteomes" id="UP000732619">
    <property type="component" value="Unassembled WGS sequence"/>
</dbReference>
<evidence type="ECO:0000259" key="3">
    <source>
        <dbReference type="SMART" id="SM00634"/>
    </source>
</evidence>